<dbReference type="Pfam" id="PF25535">
    <property type="entry name" value="DUF7919"/>
    <property type="match status" value="1"/>
</dbReference>
<keyword evidence="3" id="KW-1185">Reference proteome</keyword>
<gene>
    <name evidence="2" type="ORF">ACFQ4H_04945</name>
</gene>
<dbReference type="InterPro" id="IPR057679">
    <property type="entry name" value="DUF7919"/>
</dbReference>
<feature type="domain" description="DUF7919" evidence="1">
    <location>
        <begin position="1"/>
        <end position="134"/>
    </location>
</feature>
<evidence type="ECO:0000259" key="1">
    <source>
        <dbReference type="Pfam" id="PF25535"/>
    </source>
</evidence>
<reference evidence="3" key="1">
    <citation type="journal article" date="2019" name="Int. J. Syst. Evol. Microbiol.">
        <title>The Global Catalogue of Microorganisms (GCM) 10K type strain sequencing project: providing services to taxonomists for standard genome sequencing and annotation.</title>
        <authorList>
            <consortium name="The Broad Institute Genomics Platform"/>
            <consortium name="The Broad Institute Genome Sequencing Center for Infectious Disease"/>
            <person name="Wu L."/>
            <person name="Ma J."/>
        </authorList>
    </citation>
    <scope>NUCLEOTIDE SEQUENCE [LARGE SCALE GENOMIC DNA]</scope>
    <source>
        <strain evidence="3">JCM 31037</strain>
    </source>
</reference>
<proteinExistence type="predicted"/>
<dbReference type="Proteomes" id="UP001597260">
    <property type="component" value="Unassembled WGS sequence"/>
</dbReference>
<evidence type="ECO:0000313" key="3">
    <source>
        <dbReference type="Proteomes" id="UP001597260"/>
    </source>
</evidence>
<comment type="caution">
    <text evidence="2">The sequence shown here is derived from an EMBL/GenBank/DDBJ whole genome shotgun (WGS) entry which is preliminary data.</text>
</comment>
<evidence type="ECO:0000313" key="2">
    <source>
        <dbReference type="EMBL" id="MFD1320436.1"/>
    </source>
</evidence>
<organism evidence="2 3">
    <name type="scientific">Micromonospora sonneratiae</name>
    <dbReference type="NCBI Taxonomy" id="1184706"/>
    <lineage>
        <taxon>Bacteria</taxon>
        <taxon>Bacillati</taxon>
        <taxon>Actinomycetota</taxon>
        <taxon>Actinomycetes</taxon>
        <taxon>Micromonosporales</taxon>
        <taxon>Micromonosporaceae</taxon>
        <taxon>Micromonospora</taxon>
    </lineage>
</organism>
<dbReference type="RefSeq" id="WP_377567424.1">
    <property type="nucleotide sequence ID" value="NZ_JBHTMP010000005.1"/>
</dbReference>
<accession>A0ABW3Y9T6</accession>
<dbReference type="EMBL" id="JBHTMP010000005">
    <property type="protein sequence ID" value="MFD1320436.1"/>
    <property type="molecule type" value="Genomic_DNA"/>
</dbReference>
<sequence length="145" mass="15869">MYFPDLSSYEYGPLAFPCPVAFNVGWLDVSESFSSGPVCEGFLEKLGFMVESPINVTRGAHLCAFCLVEVQSKCGEKMNGMLMVQSVERLGGLGNGEIVVKGEGGVCYFAPVLIYHYVEKHEYQPPDEFVDAVLRGDDNSGNLPE</sequence>
<protein>
    <recommendedName>
        <fullName evidence="1">DUF7919 domain-containing protein</fullName>
    </recommendedName>
</protein>
<name>A0ABW3Y9T6_9ACTN</name>